<evidence type="ECO:0000313" key="2">
    <source>
        <dbReference type="Proteomes" id="UP001281147"/>
    </source>
</evidence>
<comment type="caution">
    <text evidence="1">The sequence shown here is derived from an EMBL/GenBank/DDBJ whole genome shotgun (WGS) entry which is preliminary data.</text>
</comment>
<keyword evidence="2" id="KW-1185">Reference proteome</keyword>
<proteinExistence type="predicted"/>
<dbReference type="Proteomes" id="UP001281147">
    <property type="component" value="Unassembled WGS sequence"/>
</dbReference>
<evidence type="ECO:0000313" key="1">
    <source>
        <dbReference type="EMBL" id="KAK3723875.1"/>
    </source>
</evidence>
<accession>A0ACC3NY75</accession>
<protein>
    <submittedName>
        <fullName evidence="1">Uncharacterized protein</fullName>
    </submittedName>
</protein>
<name>A0ACC3NY75_9PEZI</name>
<reference evidence="1" key="1">
    <citation type="submission" date="2023-07" db="EMBL/GenBank/DDBJ databases">
        <title>Black Yeasts Isolated from many extreme environments.</title>
        <authorList>
            <person name="Coleine C."/>
            <person name="Stajich J.E."/>
            <person name="Selbmann L."/>
        </authorList>
    </citation>
    <scope>NUCLEOTIDE SEQUENCE</scope>
    <source>
        <strain evidence="1">CCFEE 5714</strain>
    </source>
</reference>
<organism evidence="1 2">
    <name type="scientific">Vermiconidia calcicola</name>
    <dbReference type="NCBI Taxonomy" id="1690605"/>
    <lineage>
        <taxon>Eukaryota</taxon>
        <taxon>Fungi</taxon>
        <taxon>Dikarya</taxon>
        <taxon>Ascomycota</taxon>
        <taxon>Pezizomycotina</taxon>
        <taxon>Dothideomycetes</taxon>
        <taxon>Dothideomycetidae</taxon>
        <taxon>Mycosphaerellales</taxon>
        <taxon>Extremaceae</taxon>
        <taxon>Vermiconidia</taxon>
    </lineage>
</organism>
<gene>
    <name evidence="1" type="ORF">LTR37_001359</name>
</gene>
<sequence>MKALSSISLLHILCALAISTITAAQQCYYPDGKTIAVDTPCDTSAAFSACCNEGAFCLENSLCYGDGVTSRGSCTDQNWSDAACASHCTEVSTDVGIALQPCSQTSLESTFVCGLSNSDCIDDHNVFAVSDATNIVLRGLQVAALQGGKQQALTISPTTSLHDSSSGSEPANSTIQTVTATPSSSNTNAKFTAAHLAGVGAGVGIPLLLALLAAIFIILKQRREMRPLRSTQSAEKLNAYPMQPNYTVAAKHSDGGYYRPMSDGVQHGHFRELDPVTELNEMDTRNERHELGMGK</sequence>
<dbReference type="EMBL" id="JAUTXU010000007">
    <property type="protein sequence ID" value="KAK3723875.1"/>
    <property type="molecule type" value="Genomic_DNA"/>
</dbReference>